<dbReference type="OrthoDB" id="9806150at2"/>
<feature type="domain" description="Nudix hydrolase" evidence="2">
    <location>
        <begin position="40"/>
        <end position="171"/>
    </location>
</feature>
<dbReference type="PANTHER" id="PTHR11839:SF31">
    <property type="entry name" value="ADP-RIBOSE PYROPHOSPHATASE"/>
    <property type="match status" value="1"/>
</dbReference>
<dbReference type="EMBL" id="CP019688">
    <property type="protein sequence ID" value="AQQ15192.1"/>
    <property type="molecule type" value="Genomic_DNA"/>
</dbReference>
<dbReference type="Pfam" id="PF00293">
    <property type="entry name" value="NUDIX"/>
    <property type="match status" value="1"/>
</dbReference>
<protein>
    <submittedName>
        <fullName evidence="3">ADP-ribose pyrophosphatase</fullName>
        <ecNumber evidence="3">3.6.1.13</ecNumber>
    </submittedName>
</protein>
<sequence length="215" mass="23518">MSHNFEVTQSELLVDAPVIALRRDTLVMPGGGAADREVVEHFGAVAVVALDADNRVALVEQYRPSVRRRLRELPAGILDFHEEDELTAAKRELQEEAGLAASDWGVLIDVVTSPGFAEEAVRIYLARGLNEVEKPEAEDEEADMGFSWLSLEEARAAVMRGEFLNSIAITGILAASEVHSGRAELRDVAEPFEIRPTSMATRRAAAGILPDMKRI</sequence>
<dbReference type="GO" id="GO:0006753">
    <property type="term" value="P:nucleoside phosphate metabolic process"/>
    <property type="evidence" value="ECO:0007669"/>
    <property type="project" value="TreeGrafter"/>
</dbReference>
<evidence type="ECO:0000313" key="3">
    <source>
        <dbReference type="EMBL" id="AQQ15192.1"/>
    </source>
</evidence>
<dbReference type="GO" id="GO:0005829">
    <property type="term" value="C:cytosol"/>
    <property type="evidence" value="ECO:0007669"/>
    <property type="project" value="TreeGrafter"/>
</dbReference>
<dbReference type="InterPro" id="IPR000086">
    <property type="entry name" value="NUDIX_hydrolase_dom"/>
</dbReference>
<dbReference type="EC" id="3.6.1.13" evidence="3"/>
<gene>
    <name evidence="3" type="primary">nudF</name>
    <name evidence="3" type="ORF">CGLAU_06140</name>
</gene>
<dbReference type="Proteomes" id="UP000217209">
    <property type="component" value="Chromosome"/>
</dbReference>
<dbReference type="KEGG" id="cgv:CGLAU_06140"/>
<dbReference type="AlphaFoldDB" id="A0A1Q2HWI7"/>
<name>A0A1Q2HWI7_9CORY</name>
<evidence type="ECO:0000259" key="2">
    <source>
        <dbReference type="PROSITE" id="PS51462"/>
    </source>
</evidence>
<evidence type="ECO:0000256" key="1">
    <source>
        <dbReference type="ARBA" id="ARBA00022801"/>
    </source>
</evidence>
<accession>A0A1Q2HWI7</accession>
<dbReference type="PROSITE" id="PS51462">
    <property type="entry name" value="NUDIX"/>
    <property type="match status" value="1"/>
</dbReference>
<reference evidence="3 4" key="1">
    <citation type="submission" date="2016-12" db="EMBL/GenBank/DDBJ databases">
        <authorList>
            <person name="Song W.-J."/>
            <person name="Kurnit D.M."/>
        </authorList>
    </citation>
    <scope>NUCLEOTIDE SEQUENCE [LARGE SCALE GENOMIC DNA]</scope>
    <source>
        <strain evidence="3 4">DSM 30827</strain>
    </source>
</reference>
<keyword evidence="4" id="KW-1185">Reference proteome</keyword>
<dbReference type="GO" id="GO:0047631">
    <property type="term" value="F:ADP-ribose diphosphatase activity"/>
    <property type="evidence" value="ECO:0007669"/>
    <property type="project" value="UniProtKB-EC"/>
</dbReference>
<dbReference type="InterPro" id="IPR015797">
    <property type="entry name" value="NUDIX_hydrolase-like_dom_sf"/>
</dbReference>
<dbReference type="PANTHER" id="PTHR11839">
    <property type="entry name" value="UDP/ADP-SUGAR PYROPHOSPHATASE"/>
    <property type="match status" value="1"/>
</dbReference>
<evidence type="ECO:0000313" key="4">
    <source>
        <dbReference type="Proteomes" id="UP000217209"/>
    </source>
</evidence>
<dbReference type="SUPFAM" id="SSF55811">
    <property type="entry name" value="Nudix"/>
    <property type="match status" value="1"/>
</dbReference>
<dbReference type="GO" id="GO:0019693">
    <property type="term" value="P:ribose phosphate metabolic process"/>
    <property type="evidence" value="ECO:0007669"/>
    <property type="project" value="TreeGrafter"/>
</dbReference>
<organism evidence="3 4">
    <name type="scientific">Corynebacterium glaucum</name>
    <dbReference type="NCBI Taxonomy" id="187491"/>
    <lineage>
        <taxon>Bacteria</taxon>
        <taxon>Bacillati</taxon>
        <taxon>Actinomycetota</taxon>
        <taxon>Actinomycetes</taxon>
        <taxon>Mycobacteriales</taxon>
        <taxon>Corynebacteriaceae</taxon>
        <taxon>Corynebacterium</taxon>
    </lineage>
</organism>
<dbReference type="RefSeq" id="WP_095661077.1">
    <property type="nucleotide sequence ID" value="NZ_BAAAKB010000002.1"/>
</dbReference>
<proteinExistence type="predicted"/>
<keyword evidence="1 3" id="KW-0378">Hydrolase</keyword>
<dbReference type="Gene3D" id="3.90.79.10">
    <property type="entry name" value="Nucleoside Triphosphate Pyrophosphohydrolase"/>
    <property type="match status" value="1"/>
</dbReference>